<reference evidence="3 5" key="1">
    <citation type="submission" date="2018-06" db="EMBL/GenBank/DDBJ databases">
        <authorList>
            <consortium name="Pathogen Informatics"/>
            <person name="Doyle S."/>
        </authorList>
    </citation>
    <scope>NUCLEOTIDE SEQUENCE [LARGE SCALE GENOMIC DNA]</scope>
    <source>
        <strain evidence="3 5">NCTC11159</strain>
    </source>
</reference>
<proteinExistence type="predicted"/>
<keyword evidence="1" id="KW-0732">Signal</keyword>
<dbReference type="EMBL" id="SMBT01000009">
    <property type="protein sequence ID" value="TCU84480.1"/>
    <property type="molecule type" value="Genomic_DNA"/>
</dbReference>
<keyword evidence="6" id="KW-1185">Reference proteome</keyword>
<reference evidence="4 6" key="2">
    <citation type="submission" date="2019-03" db="EMBL/GenBank/DDBJ databases">
        <title>Genomic Encyclopedia of Type Strains, Phase IV (KMG-IV): sequencing the most valuable type-strain genomes for metagenomic binning, comparative biology and taxonomic classification.</title>
        <authorList>
            <person name="Goeker M."/>
        </authorList>
    </citation>
    <scope>NUCLEOTIDE SEQUENCE [LARGE SCALE GENOMIC DNA]</scope>
    <source>
        <strain evidence="4 6">DSM 3764</strain>
    </source>
</reference>
<sequence>MKRFIATALLAGLTSTVFAAPVVYQLDPSHTYPSFELSHMGFSIQNGRFDKSSGTITLDAEKKTGSVDISIDTRSLNSGWEKRDAHVKGPDFFNSDKFPAMTFKSNKLVFEGEKLVAVDGNFTLLGVTKPLTLTVSNFKCDMHPMMKKLACGANASATIKRSEFGMSAYVPNIGDDVKLNIAVEAVQK</sequence>
<dbReference type="SMART" id="SM00867">
    <property type="entry name" value="YceI"/>
    <property type="match status" value="1"/>
</dbReference>
<name>A0A377Q5A7_9NEIS</name>
<evidence type="ECO:0000313" key="3">
    <source>
        <dbReference type="EMBL" id="STQ89945.1"/>
    </source>
</evidence>
<dbReference type="EMBL" id="UGHR01000001">
    <property type="protein sequence ID" value="STQ89945.1"/>
    <property type="molecule type" value="Genomic_DNA"/>
</dbReference>
<dbReference type="Proteomes" id="UP000255108">
    <property type="component" value="Unassembled WGS sequence"/>
</dbReference>
<evidence type="ECO:0000313" key="4">
    <source>
        <dbReference type="EMBL" id="TCU84480.1"/>
    </source>
</evidence>
<dbReference type="PANTHER" id="PTHR34406:SF2">
    <property type="entry name" value="PERIPLASMIC PROTEIN"/>
    <property type="match status" value="1"/>
</dbReference>
<accession>A0A377Q5A7</accession>
<feature type="domain" description="Lipid/polyisoprenoid-binding YceI-like" evidence="2">
    <location>
        <begin position="23"/>
        <end position="186"/>
    </location>
</feature>
<dbReference type="InterPro" id="IPR036761">
    <property type="entry name" value="TTHA0802/YceI-like_sf"/>
</dbReference>
<dbReference type="OrthoDB" id="9811006at2"/>
<dbReference type="SUPFAM" id="SSF101874">
    <property type="entry name" value="YceI-like"/>
    <property type="match status" value="1"/>
</dbReference>
<dbReference type="Gene3D" id="2.40.128.110">
    <property type="entry name" value="Lipid/polyisoprenoid-binding, YceI-like"/>
    <property type="match status" value="1"/>
</dbReference>
<evidence type="ECO:0000313" key="5">
    <source>
        <dbReference type="Proteomes" id="UP000255108"/>
    </source>
</evidence>
<evidence type="ECO:0000259" key="2">
    <source>
        <dbReference type="SMART" id="SM00867"/>
    </source>
</evidence>
<dbReference type="AlphaFoldDB" id="A0A377Q5A7"/>
<organism evidence="3 5">
    <name type="scientific">Iodobacter fluviatilis</name>
    <dbReference type="NCBI Taxonomy" id="537"/>
    <lineage>
        <taxon>Bacteria</taxon>
        <taxon>Pseudomonadati</taxon>
        <taxon>Pseudomonadota</taxon>
        <taxon>Betaproteobacteria</taxon>
        <taxon>Neisseriales</taxon>
        <taxon>Chitinibacteraceae</taxon>
        <taxon>Iodobacter</taxon>
    </lineage>
</organism>
<evidence type="ECO:0000256" key="1">
    <source>
        <dbReference type="SAM" id="SignalP"/>
    </source>
</evidence>
<dbReference type="InterPro" id="IPR007372">
    <property type="entry name" value="Lipid/polyisoprenoid-bd_YceI"/>
</dbReference>
<protein>
    <submittedName>
        <fullName evidence="4">Polyisoprenoid-binding protein YceI</fullName>
    </submittedName>
    <submittedName>
        <fullName evidence="3">Uncharacterized conserved protein</fullName>
    </submittedName>
</protein>
<evidence type="ECO:0000313" key="6">
    <source>
        <dbReference type="Proteomes" id="UP000295794"/>
    </source>
</evidence>
<dbReference type="Proteomes" id="UP000295794">
    <property type="component" value="Unassembled WGS sequence"/>
</dbReference>
<dbReference type="RefSeq" id="WP_115226340.1">
    <property type="nucleotide sequence ID" value="NZ_CAWOLO010000009.1"/>
</dbReference>
<gene>
    <name evidence="3" type="primary">yceI_1</name>
    <name evidence="4" type="ORF">EV682_1091</name>
    <name evidence="3" type="ORF">NCTC11159_01001</name>
</gene>
<dbReference type="PANTHER" id="PTHR34406">
    <property type="entry name" value="PROTEIN YCEI"/>
    <property type="match status" value="1"/>
</dbReference>
<feature type="chain" id="PRO_5016904701" evidence="1">
    <location>
        <begin position="20"/>
        <end position="188"/>
    </location>
</feature>
<dbReference type="Pfam" id="PF04264">
    <property type="entry name" value="YceI"/>
    <property type="match status" value="1"/>
</dbReference>
<feature type="signal peptide" evidence="1">
    <location>
        <begin position="1"/>
        <end position="19"/>
    </location>
</feature>